<dbReference type="InterPro" id="IPR011041">
    <property type="entry name" value="Quinoprot_gluc/sorb_DH_b-prop"/>
</dbReference>
<keyword evidence="1" id="KW-0732">Signal</keyword>
<dbReference type="Pfam" id="PF07995">
    <property type="entry name" value="GSDH"/>
    <property type="match status" value="1"/>
</dbReference>
<dbReference type="PANTHER" id="PTHR19328:SF40">
    <property type="entry name" value="BLL0591 PROTEIN"/>
    <property type="match status" value="1"/>
</dbReference>
<feature type="chain" id="PRO_5017751267" evidence="1">
    <location>
        <begin position="29"/>
        <end position="390"/>
    </location>
</feature>
<accession>A0A3B7MPZ2</accession>
<reference evidence="3 4" key="1">
    <citation type="submission" date="2018-09" db="EMBL/GenBank/DDBJ databases">
        <title>Genome sequencing of strain 6GH32-13.</title>
        <authorList>
            <person name="Weon H.-Y."/>
            <person name="Heo J."/>
            <person name="Kwon S.-W."/>
        </authorList>
    </citation>
    <scope>NUCLEOTIDE SEQUENCE [LARGE SCALE GENOMIC DNA]</scope>
    <source>
        <strain evidence="3 4">5GH32-13</strain>
    </source>
</reference>
<dbReference type="EMBL" id="CP032157">
    <property type="protein sequence ID" value="AXY76218.1"/>
    <property type="molecule type" value="Genomic_DNA"/>
</dbReference>
<sequence length="390" mass="42982">MLSSQLIKTWAWAALPALLLLACEPAPKPNVPDTPAGQDSLFTKYQLDKIKLPPGFHISIYAVVPNARSLCRGSNGVLFVGNKDDKNVYAVTDTDKNGKADSVYTIATGLTMPNGVAFRNGSLYVAEMSRILRFDSIENRLSNPPAPVVVYDKYPDKAHHGWKFIAFGPDGKLYIPVGAPCNVCEEKDPVFASITRMNPDGTGMEIFAKGIRNTVGFAWHPDTKELWFTENGRDNLGEDVPEDELNVAPKKDMHFGFPYCHQGDILDPEFGKGKNCADYTPPVQKMGPHVAALGMRFYTGSMFPAEYKNRIFIAQHGSWNRKIPAGYRVMMVTLEGNKAVKFEPFATGWLPGTDEKDVIGRPVDVEVAADGALLISDDKQGAIYRVTYAK</sequence>
<keyword evidence="4" id="KW-1185">Reference proteome</keyword>
<dbReference type="AlphaFoldDB" id="A0A3B7MPZ2"/>
<dbReference type="OrthoDB" id="9811395at2"/>
<dbReference type="PANTHER" id="PTHR19328">
    <property type="entry name" value="HEDGEHOG-INTERACTING PROTEIN"/>
    <property type="match status" value="1"/>
</dbReference>
<evidence type="ECO:0000313" key="3">
    <source>
        <dbReference type="EMBL" id="AXY76218.1"/>
    </source>
</evidence>
<dbReference type="Gene3D" id="2.120.10.30">
    <property type="entry name" value="TolB, C-terminal domain"/>
    <property type="match status" value="1"/>
</dbReference>
<feature type="signal peptide" evidence="1">
    <location>
        <begin position="1"/>
        <end position="28"/>
    </location>
</feature>
<dbReference type="SUPFAM" id="SSF50952">
    <property type="entry name" value="Soluble quinoprotein glucose dehydrogenase"/>
    <property type="match status" value="1"/>
</dbReference>
<evidence type="ECO:0000256" key="1">
    <source>
        <dbReference type="SAM" id="SignalP"/>
    </source>
</evidence>
<proteinExistence type="predicted"/>
<dbReference type="InterPro" id="IPR012938">
    <property type="entry name" value="Glc/Sorbosone_DH"/>
</dbReference>
<dbReference type="KEGG" id="pseg:D3H65_20470"/>
<dbReference type="InterPro" id="IPR011042">
    <property type="entry name" value="6-blade_b-propeller_TolB-like"/>
</dbReference>
<organism evidence="3 4">
    <name type="scientific">Paraflavitalea soli</name>
    <dbReference type="NCBI Taxonomy" id="2315862"/>
    <lineage>
        <taxon>Bacteria</taxon>
        <taxon>Pseudomonadati</taxon>
        <taxon>Bacteroidota</taxon>
        <taxon>Chitinophagia</taxon>
        <taxon>Chitinophagales</taxon>
        <taxon>Chitinophagaceae</taxon>
        <taxon>Paraflavitalea</taxon>
    </lineage>
</organism>
<dbReference type="RefSeq" id="WP_119052096.1">
    <property type="nucleotide sequence ID" value="NZ_CP032157.1"/>
</dbReference>
<evidence type="ECO:0000313" key="4">
    <source>
        <dbReference type="Proteomes" id="UP000263900"/>
    </source>
</evidence>
<dbReference type="Proteomes" id="UP000263900">
    <property type="component" value="Chromosome"/>
</dbReference>
<name>A0A3B7MPZ2_9BACT</name>
<feature type="domain" description="Glucose/Sorbosone dehydrogenase" evidence="2">
    <location>
        <begin position="149"/>
        <end position="385"/>
    </location>
</feature>
<evidence type="ECO:0000259" key="2">
    <source>
        <dbReference type="Pfam" id="PF07995"/>
    </source>
</evidence>
<protein>
    <submittedName>
        <fullName evidence="3">Sorbosone dehydrogenase family protein</fullName>
    </submittedName>
</protein>
<gene>
    <name evidence="3" type="ORF">D3H65_20470</name>
</gene>